<gene>
    <name evidence="1" type="ORF">CA54_60930</name>
</gene>
<dbReference type="Proteomes" id="UP000320735">
    <property type="component" value="Unassembled WGS sequence"/>
</dbReference>
<keyword evidence="2" id="KW-1185">Reference proteome</keyword>
<proteinExistence type="predicted"/>
<organism evidence="1 2">
    <name type="scientific">Symmachiella macrocystis</name>
    <dbReference type="NCBI Taxonomy" id="2527985"/>
    <lineage>
        <taxon>Bacteria</taxon>
        <taxon>Pseudomonadati</taxon>
        <taxon>Planctomycetota</taxon>
        <taxon>Planctomycetia</taxon>
        <taxon>Planctomycetales</taxon>
        <taxon>Planctomycetaceae</taxon>
        <taxon>Symmachiella</taxon>
    </lineage>
</organism>
<comment type="caution">
    <text evidence="1">The sequence shown here is derived from an EMBL/GenBank/DDBJ whole genome shotgun (WGS) entry which is preliminary data.</text>
</comment>
<protein>
    <submittedName>
        <fullName evidence="1">Uncharacterized protein</fullName>
    </submittedName>
</protein>
<evidence type="ECO:0000313" key="2">
    <source>
        <dbReference type="Proteomes" id="UP000320735"/>
    </source>
</evidence>
<evidence type="ECO:0000313" key="1">
    <source>
        <dbReference type="EMBL" id="TWU04211.1"/>
    </source>
</evidence>
<dbReference type="EMBL" id="SJPP01000005">
    <property type="protein sequence ID" value="TWU04211.1"/>
    <property type="molecule type" value="Genomic_DNA"/>
</dbReference>
<dbReference type="AlphaFoldDB" id="A0A5C6AXL3"/>
<accession>A0A5C6AXL3</accession>
<reference evidence="1 2" key="1">
    <citation type="submission" date="2019-02" db="EMBL/GenBank/DDBJ databases">
        <title>Deep-cultivation of Planctomycetes and their phenomic and genomic characterization uncovers novel biology.</title>
        <authorList>
            <person name="Wiegand S."/>
            <person name="Jogler M."/>
            <person name="Boedeker C."/>
            <person name="Pinto D."/>
            <person name="Vollmers J."/>
            <person name="Rivas-Marin E."/>
            <person name="Kohn T."/>
            <person name="Peeters S.H."/>
            <person name="Heuer A."/>
            <person name="Rast P."/>
            <person name="Oberbeckmann S."/>
            <person name="Bunk B."/>
            <person name="Jeske O."/>
            <person name="Meyerdierks A."/>
            <person name="Storesund J.E."/>
            <person name="Kallscheuer N."/>
            <person name="Luecker S."/>
            <person name="Lage O.M."/>
            <person name="Pohl T."/>
            <person name="Merkel B.J."/>
            <person name="Hornburger P."/>
            <person name="Mueller R.-W."/>
            <person name="Bruemmer F."/>
            <person name="Labrenz M."/>
            <person name="Spormann A.M."/>
            <person name="Op Den Camp H."/>
            <person name="Overmann J."/>
            <person name="Amann R."/>
            <person name="Jetten M.S.M."/>
            <person name="Mascher T."/>
            <person name="Medema M.H."/>
            <person name="Devos D.P."/>
            <person name="Kaster A.-K."/>
            <person name="Ovreas L."/>
            <person name="Rohde M."/>
            <person name="Galperin M.Y."/>
            <person name="Jogler C."/>
        </authorList>
    </citation>
    <scope>NUCLEOTIDE SEQUENCE [LARGE SCALE GENOMIC DNA]</scope>
    <source>
        <strain evidence="1 2">CA54</strain>
    </source>
</reference>
<sequence length="39" mass="4330">MANPKDLELAMRYAYEQGLAKRLDSSRPTVAAIRSVTCC</sequence>
<name>A0A5C6AXL3_9PLAN</name>